<evidence type="ECO:0000256" key="5">
    <source>
        <dbReference type="ARBA" id="ARBA00022618"/>
    </source>
</evidence>
<dbReference type="AlphaFoldDB" id="A0AAN7YBV2"/>
<protein>
    <recommendedName>
        <fullName evidence="16">G1/S-specific cyclin-E1</fullName>
    </recommendedName>
</protein>
<sequence length="448" mass="51082">MRGKREDTELKSVAPGAFKENTVRPRKRKADVAIYLQDPDEEVADMTKKKQREFEPGWKPDAGYTSPQRCIPTPDQEEDPTVALINAGFPHYNFHNVYVTPVRCAPLPALCWASKDVVWNNMLEKDKTYIKDVHVMDKHPHLQPKMRAVLLDWLMEVSEVYKLHRESYHLAQDYFDRFMATQRNVFKTTLQLIGITCLFIAAKVEEMYPPKVHQFAYVTDEACTEDEILSMEIIIMKELNWSLSPQTPIAWLNVYMQVAYLKDTDELLIPKYPQNTFTQIAQLLDLCMLDVHCLEFSNGILAASALFHFSSLELVENVSALKRVEVEECVRWMVPFAMALQEVDGSSMRSFTGISVDDMHNIQTHASYITWLDKAYSYQEVELQRHGNCPVPSGVLTPPQSSEKTEELVTLGAAVLKIKPGFKLHPHSDAVQSSAPITETDQATANPK</sequence>
<evidence type="ECO:0000256" key="7">
    <source>
        <dbReference type="ARBA" id="ARBA00023242"/>
    </source>
</evidence>
<dbReference type="EMBL" id="JAUZQC010000003">
    <property type="protein sequence ID" value="KAK5874567.1"/>
    <property type="molecule type" value="Genomic_DNA"/>
</dbReference>
<dbReference type="InterPro" id="IPR013763">
    <property type="entry name" value="Cyclin-like_dom"/>
</dbReference>
<feature type="domain" description="Cyclin-like" evidence="12">
    <location>
        <begin position="152"/>
        <end position="237"/>
    </location>
</feature>
<organism evidence="14 15">
    <name type="scientific">Eleginops maclovinus</name>
    <name type="common">Patagonian blennie</name>
    <name type="synonym">Eleginus maclovinus</name>
    <dbReference type="NCBI Taxonomy" id="56733"/>
    <lineage>
        <taxon>Eukaryota</taxon>
        <taxon>Metazoa</taxon>
        <taxon>Chordata</taxon>
        <taxon>Craniata</taxon>
        <taxon>Vertebrata</taxon>
        <taxon>Euteleostomi</taxon>
        <taxon>Actinopterygii</taxon>
        <taxon>Neopterygii</taxon>
        <taxon>Teleostei</taxon>
        <taxon>Neoteleostei</taxon>
        <taxon>Acanthomorphata</taxon>
        <taxon>Eupercaria</taxon>
        <taxon>Perciformes</taxon>
        <taxon>Notothenioidei</taxon>
        <taxon>Eleginopidae</taxon>
        <taxon>Eleginops</taxon>
    </lineage>
</organism>
<name>A0AAN7YBV2_ELEMC</name>
<dbReference type="PROSITE" id="PS00292">
    <property type="entry name" value="CYCLINS"/>
    <property type="match status" value="1"/>
</dbReference>
<evidence type="ECO:0000256" key="8">
    <source>
        <dbReference type="ARBA" id="ARBA00023306"/>
    </source>
</evidence>
<keyword evidence="15" id="KW-1185">Reference proteome</keyword>
<accession>A0AAN7YBV2</accession>
<comment type="subcellular location">
    <subcellularLocation>
        <location evidence="2">Nucleus</location>
    </subcellularLocation>
</comment>
<evidence type="ECO:0000259" key="13">
    <source>
        <dbReference type="SMART" id="SM01332"/>
    </source>
</evidence>
<evidence type="ECO:0000256" key="6">
    <source>
        <dbReference type="ARBA" id="ARBA00023127"/>
    </source>
</evidence>
<evidence type="ECO:0000256" key="9">
    <source>
        <dbReference type="ARBA" id="ARBA00025821"/>
    </source>
</evidence>
<evidence type="ECO:0000256" key="4">
    <source>
        <dbReference type="ARBA" id="ARBA00022553"/>
    </source>
</evidence>
<keyword evidence="8" id="KW-0131">Cell cycle</keyword>
<dbReference type="GO" id="GO:0005634">
    <property type="term" value="C:nucleus"/>
    <property type="evidence" value="ECO:0007669"/>
    <property type="project" value="UniProtKB-SubCell"/>
</dbReference>
<dbReference type="Gene3D" id="1.10.472.10">
    <property type="entry name" value="Cyclin-like"/>
    <property type="match status" value="2"/>
</dbReference>
<proteinExistence type="inferred from homology"/>
<dbReference type="Pfam" id="PF00134">
    <property type="entry name" value="Cyclin_N"/>
    <property type="match status" value="1"/>
</dbReference>
<dbReference type="InterPro" id="IPR048258">
    <property type="entry name" value="Cyclins_cyclin-box"/>
</dbReference>
<comment type="similarity">
    <text evidence="3">Belongs to the cyclin family. Cyclin E subfamily.</text>
</comment>
<dbReference type="InterPro" id="IPR039361">
    <property type="entry name" value="Cyclin"/>
</dbReference>
<evidence type="ECO:0000313" key="14">
    <source>
        <dbReference type="EMBL" id="KAK5874567.1"/>
    </source>
</evidence>
<keyword evidence="7" id="KW-0539">Nucleus</keyword>
<gene>
    <name evidence="14" type="ORF">PBY51_019503</name>
</gene>
<dbReference type="FunFam" id="1.10.472.10:FF:000024">
    <property type="entry name" value="G1/S-specific cyclin-E1"/>
    <property type="match status" value="1"/>
</dbReference>
<feature type="region of interest" description="Disordered" evidence="11">
    <location>
        <begin position="1"/>
        <end position="25"/>
    </location>
</feature>
<dbReference type="GO" id="GO:0051301">
    <property type="term" value="P:cell division"/>
    <property type="evidence" value="ECO:0007669"/>
    <property type="project" value="UniProtKB-KW"/>
</dbReference>
<evidence type="ECO:0000256" key="11">
    <source>
        <dbReference type="SAM" id="MobiDB-lite"/>
    </source>
</evidence>
<feature type="compositionally biased region" description="Basic and acidic residues" evidence="11">
    <location>
        <begin position="45"/>
        <end position="58"/>
    </location>
</feature>
<comment type="function">
    <text evidence="1">Essential for the control of the cell cycle at the G2/M (mitosis) transition.</text>
</comment>
<dbReference type="InterPro" id="IPR036915">
    <property type="entry name" value="Cyclin-like_sf"/>
</dbReference>
<evidence type="ECO:0008006" key="16">
    <source>
        <dbReference type="Google" id="ProtNLM"/>
    </source>
</evidence>
<reference evidence="14 15" key="1">
    <citation type="journal article" date="2023" name="Genes (Basel)">
        <title>Chromosome-Level Genome Assembly and Circadian Gene Repertoire of the Patagonia Blennie Eleginops maclovinus-The Closest Ancestral Proxy of Antarctic Cryonotothenioids.</title>
        <authorList>
            <person name="Cheng C.C."/>
            <person name="Rivera-Colon A.G."/>
            <person name="Minhas B.F."/>
            <person name="Wilson L."/>
            <person name="Rayamajhi N."/>
            <person name="Vargas-Chacoff L."/>
            <person name="Catchen J.M."/>
        </authorList>
    </citation>
    <scope>NUCLEOTIDE SEQUENCE [LARGE SCALE GENOMIC DNA]</scope>
    <source>
        <strain evidence="14">JMC-PN-2008</strain>
    </source>
</reference>
<keyword evidence="6 10" id="KW-0195">Cyclin</keyword>
<dbReference type="SMART" id="SM01332">
    <property type="entry name" value="Cyclin_C"/>
    <property type="match status" value="1"/>
</dbReference>
<evidence type="ECO:0000313" key="15">
    <source>
        <dbReference type="Proteomes" id="UP001346869"/>
    </source>
</evidence>
<dbReference type="Proteomes" id="UP001346869">
    <property type="component" value="Unassembled WGS sequence"/>
</dbReference>
<dbReference type="SUPFAM" id="SSF47954">
    <property type="entry name" value="Cyclin-like"/>
    <property type="match status" value="2"/>
</dbReference>
<feature type="region of interest" description="Disordered" evidence="11">
    <location>
        <begin position="425"/>
        <end position="448"/>
    </location>
</feature>
<reference evidence="14 15" key="2">
    <citation type="journal article" date="2023" name="Mol. Biol. Evol.">
        <title>Genomics of Secondarily Temperate Adaptation in the Only Non-Antarctic Icefish.</title>
        <authorList>
            <person name="Rivera-Colon A.G."/>
            <person name="Rayamajhi N."/>
            <person name="Minhas B.F."/>
            <person name="Madrigal G."/>
            <person name="Bilyk K.T."/>
            <person name="Yoon V."/>
            <person name="Hune M."/>
            <person name="Gregory S."/>
            <person name="Cheng C.H.C."/>
            <person name="Catchen J.M."/>
        </authorList>
    </citation>
    <scope>NUCLEOTIDE SEQUENCE [LARGE SCALE GENOMIC DNA]</scope>
    <source>
        <strain evidence="14">JMC-PN-2008</strain>
    </source>
</reference>
<dbReference type="PANTHER" id="PTHR10177">
    <property type="entry name" value="CYCLINS"/>
    <property type="match status" value="1"/>
</dbReference>
<evidence type="ECO:0000256" key="1">
    <source>
        <dbReference type="ARBA" id="ARBA00003222"/>
    </source>
</evidence>
<feature type="compositionally biased region" description="Basic and acidic residues" evidence="11">
    <location>
        <begin position="1"/>
        <end position="10"/>
    </location>
</feature>
<keyword evidence="5" id="KW-0132">Cell division</keyword>
<evidence type="ECO:0000256" key="2">
    <source>
        <dbReference type="ARBA" id="ARBA00004123"/>
    </source>
</evidence>
<comment type="caution">
    <text evidence="14">The sequence shown here is derived from an EMBL/GenBank/DDBJ whole genome shotgun (WGS) entry which is preliminary data.</text>
</comment>
<feature type="domain" description="Cyclin C-terminal" evidence="13">
    <location>
        <begin position="246"/>
        <end position="368"/>
    </location>
</feature>
<comment type="subunit">
    <text evidence="9">Interacts with the CDK1 protein kinase to form a serine/threonine kinase holoenzyme complex also known as maturation promoting factor (MPF). The cyclin subunit imparts substrate specificity to the complex.</text>
</comment>
<feature type="region of interest" description="Disordered" evidence="11">
    <location>
        <begin position="44"/>
        <end position="74"/>
    </location>
</feature>
<evidence type="ECO:0000256" key="10">
    <source>
        <dbReference type="RuleBase" id="RU000383"/>
    </source>
</evidence>
<dbReference type="SMART" id="SM00385">
    <property type="entry name" value="CYCLIN"/>
    <property type="match status" value="1"/>
</dbReference>
<feature type="compositionally biased region" description="Polar residues" evidence="11">
    <location>
        <begin position="430"/>
        <end position="448"/>
    </location>
</feature>
<dbReference type="InterPro" id="IPR006671">
    <property type="entry name" value="Cyclin_N"/>
</dbReference>
<keyword evidence="4" id="KW-0597">Phosphoprotein</keyword>
<dbReference type="Pfam" id="PF02984">
    <property type="entry name" value="Cyclin_C"/>
    <property type="match status" value="1"/>
</dbReference>
<evidence type="ECO:0000259" key="12">
    <source>
        <dbReference type="SMART" id="SM00385"/>
    </source>
</evidence>
<evidence type="ECO:0000256" key="3">
    <source>
        <dbReference type="ARBA" id="ARBA00007143"/>
    </source>
</evidence>
<dbReference type="InterPro" id="IPR004367">
    <property type="entry name" value="Cyclin_C-dom"/>
</dbReference>